<name>A0A3N1VFL7_9BACT</name>
<keyword evidence="2" id="KW-1185">Reference proteome</keyword>
<gene>
    <name evidence="1" type="ORF">EDC27_0857</name>
</gene>
<sequence length="164" mass="18287">MDGAFDKLLPILREGVDVMKMVIFKHLKEYVRQSRPMMPPDEALRLTGAAVNELFGHMPAEEPHLSFALRHADCIQRLLEEIPVNLSPLKVPITDALRMQCLCDRLEGKDSMNVLKQAQRLGILVLEREVPLPASFMSLVRSWGVASGILTASTPASTQNLQKS</sequence>
<dbReference type="AlphaFoldDB" id="A0A3N1VFL7"/>
<comment type="caution">
    <text evidence="1">The sequence shown here is derived from an EMBL/GenBank/DDBJ whole genome shotgun (WGS) entry which is preliminary data.</text>
</comment>
<dbReference type="EMBL" id="RJVA01000010">
    <property type="protein sequence ID" value="ROR01675.1"/>
    <property type="molecule type" value="Genomic_DNA"/>
</dbReference>
<dbReference type="OrthoDB" id="5431930at2"/>
<evidence type="ECO:0000313" key="2">
    <source>
        <dbReference type="Proteomes" id="UP000276223"/>
    </source>
</evidence>
<organism evidence="1 2">
    <name type="scientific">Desulfosoma caldarium</name>
    <dbReference type="NCBI Taxonomy" id="610254"/>
    <lineage>
        <taxon>Bacteria</taxon>
        <taxon>Pseudomonadati</taxon>
        <taxon>Thermodesulfobacteriota</taxon>
        <taxon>Syntrophobacteria</taxon>
        <taxon>Syntrophobacterales</taxon>
        <taxon>Syntrophobacteraceae</taxon>
        <taxon>Desulfosoma</taxon>
    </lineage>
</organism>
<accession>A0A3N1VFL7</accession>
<evidence type="ECO:0000313" key="1">
    <source>
        <dbReference type="EMBL" id="ROR01675.1"/>
    </source>
</evidence>
<proteinExistence type="predicted"/>
<reference evidence="1 2" key="1">
    <citation type="submission" date="2018-11" db="EMBL/GenBank/DDBJ databases">
        <title>Genomic Encyclopedia of Type Strains, Phase IV (KMG-IV): sequencing the most valuable type-strain genomes for metagenomic binning, comparative biology and taxonomic classification.</title>
        <authorList>
            <person name="Goeker M."/>
        </authorList>
    </citation>
    <scope>NUCLEOTIDE SEQUENCE [LARGE SCALE GENOMIC DNA]</scope>
    <source>
        <strain evidence="1 2">DSM 22027</strain>
    </source>
</reference>
<dbReference type="Proteomes" id="UP000276223">
    <property type="component" value="Unassembled WGS sequence"/>
</dbReference>
<dbReference type="RefSeq" id="WP_123289382.1">
    <property type="nucleotide sequence ID" value="NZ_RJVA01000010.1"/>
</dbReference>
<protein>
    <submittedName>
        <fullName evidence="1">Uncharacterized protein</fullName>
    </submittedName>
</protein>